<protein>
    <submittedName>
        <fullName evidence="3">Superfamily II DNA or RNA helicase</fullName>
    </submittedName>
</protein>
<dbReference type="Gene3D" id="3.30.565.10">
    <property type="entry name" value="Histidine kinase-like ATPase, C-terminal domain"/>
    <property type="match status" value="1"/>
</dbReference>
<sequence length="1546" mass="171873">MATWASIDGEIAATVNTQNDRLLETYRADPKRLEEDANTERSIHEGAYSQRQLYELLQNAADAMRESQGGRCEVLLTDHTLYVANRGAPLTVHGVETLMAAHLSAKRDDQIGRFGLGFKSVLAVTDSPQIYSRSGSLGFDRARSRQRLERAIPGRPDYPVARLAEVLDPGEAGRADPVLDSLMKWATTIVVLPHLTKRQHIADSIRTFPAEFLLFSQHVNQLDLEDRLATGSSRRITMQRNDDGLFALDNAGKKSKWAVTSRTHIPSVEALREGGYQAARESVDISWAAPVEGVSQRVGLFWAYFPTSEFTTLSGIVNAPWKLADDRERLLAGTFNDELLTEVLPGLVSATLPALTTPERPCVAIDALPARGQESRGHADDVINQPIYEVASKNQCIPNMAGELRHPRMVKLHPDKVTTEELELWKGACQDPGSWVSHEVFSNERRSKVLRLFNFHQKTAVGVKEWVEHIAKAGVEGSAAAVRIVASMVQRDPALRDQLRLARILLLEDGTLDAPRRGQVFMPGGATKPGQLIIDRVLAADPAVEQALHVLGIEIFDDAGELRGELGREPIDWTRVWSSSRRLDPHDAEEIFRDVFRNDDELAAGLRVRTFSGKWKSPGQVFLPGEIIPADGTRDVDFVVDHRFHQQDLGLLDALGLVDQPRRLVDPPAEPWRTASAEDVRQQYRARTQQPRLQEASVEIDRRPVLWPMEYLPELSDEGKHAVTRVALRALDGTEVWRLARGGSGQRFSVPDPVWFRLAKYGVLRTGAGIQPISACLVRPGDDMGAEDLACLPYVEESLTDQQADALHIKDAPEDLSPEAWAALLGKATGWEALRRFQLYAWAAFCDVKPPERIKVSKGRGHVEVAPTKAAVTAREDTYGSLLEADIPVVKTLTTDDAETLVAQWGLDVGEEMLTEKVVPDISGEPYVALDRFPPLRNSLDIDWHGLEIQPCNSIELLTSTPNGQTSRHLISRLDGSRLLTTAGEDRDVLAVIARETGTGFRPDAILSRMEKQRLEQLRVQIRDTEDVLEKLILAIGVDDLKSSIPAAAIDALTGSLDRELEPLEVARLARSVDGFGVLQKHRQQLEINRLDPPSQWAGRNTARSWVRNLGFPPEFAGFAGSTREAEIEIEGPPSLGELHQYQMSIGHKIKQLFLATGESNRGLVSLPTGSGKTRVAVQAIVEHMKQTRGNCKVLWIAETDELCEQAVQSWSLVWRMLGRKGRPLTLSRLWGSNEPEERDGYQVVVASIAKISSILRRNGGDWTTAYGWLQEPDMIVVDEAHRSIGSEYSDMLRAVGAVNRSQDIRVPLLGLTATPFRGFNKDETQRLINRYRTRLDEGIFPDDDAYGYLQDLGVLAKVDQIELTGTEITLTDDELSDSDKFKRLSPSVTDRLGQDRTRNNTIVESLLQQGASKVLLFATSVENARVLAALLSYHGVEARAVDAETSNAARRQNVEDFKQGRVRVLTNYNVFTEGFDVPAVDAVYITRPTFSPNVYQQMVGRGLRGPLNGGSEHVRIVNIADNFTNYGEEFAFRHFEHLWTERGQS</sequence>
<reference evidence="3 4" key="1">
    <citation type="submission" date="2020-08" db="EMBL/GenBank/DDBJ databases">
        <title>Sequencing the genomes of 1000 actinobacteria strains.</title>
        <authorList>
            <person name="Klenk H.-P."/>
        </authorList>
    </citation>
    <scope>NUCLEOTIDE SEQUENCE [LARGE SCALE GENOMIC DNA]</scope>
    <source>
        <strain evidence="3 4">DSM 105369</strain>
    </source>
</reference>
<evidence type="ECO:0000259" key="1">
    <source>
        <dbReference type="PROSITE" id="PS51192"/>
    </source>
</evidence>
<dbReference type="SUPFAM" id="SSF55874">
    <property type="entry name" value="ATPase domain of HSP90 chaperone/DNA topoisomerase II/histidine kinase"/>
    <property type="match status" value="1"/>
</dbReference>
<dbReference type="RefSeq" id="WP_183318925.1">
    <property type="nucleotide sequence ID" value="NZ_JACHVQ010000001.1"/>
</dbReference>
<dbReference type="InterPro" id="IPR027417">
    <property type="entry name" value="P-loop_NTPase"/>
</dbReference>
<dbReference type="GO" id="GO:0003677">
    <property type="term" value="F:DNA binding"/>
    <property type="evidence" value="ECO:0007669"/>
    <property type="project" value="InterPro"/>
</dbReference>
<dbReference type="Gene3D" id="3.40.50.300">
    <property type="entry name" value="P-loop containing nucleotide triphosphate hydrolases"/>
    <property type="match status" value="2"/>
</dbReference>
<dbReference type="EMBL" id="JACHVQ010000001">
    <property type="protein sequence ID" value="MBB2890661.1"/>
    <property type="molecule type" value="Genomic_DNA"/>
</dbReference>
<keyword evidence="3" id="KW-0347">Helicase</keyword>
<feature type="domain" description="Helicase ATP-binding" evidence="1">
    <location>
        <begin position="1154"/>
        <end position="1334"/>
    </location>
</feature>
<evidence type="ECO:0000313" key="3">
    <source>
        <dbReference type="EMBL" id="MBB2890661.1"/>
    </source>
</evidence>
<dbReference type="GO" id="GO:0004386">
    <property type="term" value="F:helicase activity"/>
    <property type="evidence" value="ECO:0007669"/>
    <property type="project" value="UniProtKB-KW"/>
</dbReference>
<dbReference type="SUPFAM" id="SSF52540">
    <property type="entry name" value="P-loop containing nucleoside triphosphate hydrolases"/>
    <property type="match status" value="1"/>
</dbReference>
<dbReference type="SMART" id="SM00490">
    <property type="entry name" value="HELICc"/>
    <property type="match status" value="1"/>
</dbReference>
<dbReference type="NCBIfam" id="NF047352">
    <property type="entry name" value="P_loop_sacsin"/>
    <property type="match status" value="1"/>
</dbReference>
<dbReference type="PANTHER" id="PTHR47396">
    <property type="entry name" value="TYPE I RESTRICTION ENZYME ECOKI R PROTEIN"/>
    <property type="match status" value="1"/>
</dbReference>
<comment type="caution">
    <text evidence="3">The sequence shown here is derived from an EMBL/GenBank/DDBJ whole genome shotgun (WGS) entry which is preliminary data.</text>
</comment>
<accession>A0A839N7E4</accession>
<evidence type="ECO:0000313" key="4">
    <source>
        <dbReference type="Proteomes" id="UP000559182"/>
    </source>
</evidence>
<proteinExistence type="predicted"/>
<gene>
    <name evidence="3" type="ORF">FHU39_000645</name>
</gene>
<dbReference type="GO" id="GO:0016787">
    <property type="term" value="F:hydrolase activity"/>
    <property type="evidence" value="ECO:0007669"/>
    <property type="project" value="InterPro"/>
</dbReference>
<dbReference type="SMART" id="SM00487">
    <property type="entry name" value="DEXDc"/>
    <property type="match status" value="1"/>
</dbReference>
<dbReference type="InterPro" id="IPR050742">
    <property type="entry name" value="Helicase_Restrict-Modif_Enz"/>
</dbReference>
<dbReference type="InterPro" id="IPR006935">
    <property type="entry name" value="Helicase/UvrB_N"/>
</dbReference>
<dbReference type="PANTHER" id="PTHR47396:SF1">
    <property type="entry name" value="ATP-DEPENDENT HELICASE IRC3-RELATED"/>
    <property type="match status" value="1"/>
</dbReference>
<dbReference type="InterPro" id="IPR001650">
    <property type="entry name" value="Helicase_C-like"/>
</dbReference>
<dbReference type="PROSITE" id="PS51192">
    <property type="entry name" value="HELICASE_ATP_BIND_1"/>
    <property type="match status" value="1"/>
</dbReference>
<feature type="domain" description="Helicase C-terminal" evidence="2">
    <location>
        <begin position="1402"/>
        <end position="1546"/>
    </location>
</feature>
<dbReference type="PROSITE" id="PS51194">
    <property type="entry name" value="HELICASE_CTER"/>
    <property type="match status" value="1"/>
</dbReference>
<keyword evidence="3" id="KW-0378">Hydrolase</keyword>
<name>A0A839N7E4_9MICO</name>
<keyword evidence="3" id="KW-0067">ATP-binding</keyword>
<dbReference type="Proteomes" id="UP000559182">
    <property type="component" value="Unassembled WGS sequence"/>
</dbReference>
<dbReference type="InterPro" id="IPR014001">
    <property type="entry name" value="Helicase_ATP-bd"/>
</dbReference>
<dbReference type="GO" id="GO:0005829">
    <property type="term" value="C:cytosol"/>
    <property type="evidence" value="ECO:0007669"/>
    <property type="project" value="TreeGrafter"/>
</dbReference>
<dbReference type="GO" id="GO:0005524">
    <property type="term" value="F:ATP binding"/>
    <property type="evidence" value="ECO:0007669"/>
    <property type="project" value="InterPro"/>
</dbReference>
<evidence type="ECO:0000259" key="2">
    <source>
        <dbReference type="PROSITE" id="PS51194"/>
    </source>
</evidence>
<organism evidence="3 4">
    <name type="scientific">Flexivirga oryzae</name>
    <dbReference type="NCBI Taxonomy" id="1794944"/>
    <lineage>
        <taxon>Bacteria</taxon>
        <taxon>Bacillati</taxon>
        <taxon>Actinomycetota</taxon>
        <taxon>Actinomycetes</taxon>
        <taxon>Micrococcales</taxon>
        <taxon>Dermacoccaceae</taxon>
        <taxon>Flexivirga</taxon>
    </lineage>
</organism>
<keyword evidence="4" id="KW-1185">Reference proteome</keyword>
<dbReference type="InterPro" id="IPR036890">
    <property type="entry name" value="HATPase_C_sf"/>
</dbReference>
<keyword evidence="3" id="KW-0547">Nucleotide-binding</keyword>
<dbReference type="Pfam" id="PF00271">
    <property type="entry name" value="Helicase_C"/>
    <property type="match status" value="1"/>
</dbReference>
<dbReference type="Pfam" id="PF04851">
    <property type="entry name" value="ResIII"/>
    <property type="match status" value="1"/>
</dbReference>